<accession>A0A4R4JH21</accession>
<organism evidence="1 2">
    <name type="scientific">Photorhabdus luminescens subsp. mexicana</name>
    <dbReference type="NCBI Taxonomy" id="2100167"/>
    <lineage>
        <taxon>Bacteria</taxon>
        <taxon>Pseudomonadati</taxon>
        <taxon>Pseudomonadota</taxon>
        <taxon>Gammaproteobacteria</taxon>
        <taxon>Enterobacterales</taxon>
        <taxon>Morganellaceae</taxon>
        <taxon>Photorhabdus</taxon>
    </lineage>
</organism>
<name>A0A4R4JH21_PHOLU</name>
<dbReference type="EMBL" id="PUJX01000006">
    <property type="protein sequence ID" value="TDB53507.1"/>
    <property type="molecule type" value="Genomic_DNA"/>
</dbReference>
<dbReference type="Proteomes" id="UP000295550">
    <property type="component" value="Unassembled WGS sequence"/>
</dbReference>
<evidence type="ECO:0000313" key="1">
    <source>
        <dbReference type="EMBL" id="TDB53507.1"/>
    </source>
</evidence>
<protein>
    <submittedName>
        <fullName evidence="1">Uncharacterized protein</fullName>
    </submittedName>
</protein>
<sequence length="92" mass="10415">MIIQIAIGENNLSGIRGKVSLQIREEKDIPFIFQAAALLAAFTHPSHIVIYAPGDSFTCRRAATRNLLGIVFLPSYKKHCFRFPQANLYRMH</sequence>
<dbReference type="AlphaFoldDB" id="A0A4R4JH21"/>
<comment type="caution">
    <text evidence="1">The sequence shown here is derived from an EMBL/GenBank/DDBJ whole genome shotgun (WGS) entry which is preliminary data.</text>
</comment>
<evidence type="ECO:0000313" key="2">
    <source>
        <dbReference type="Proteomes" id="UP000295550"/>
    </source>
</evidence>
<gene>
    <name evidence="1" type="ORF">C5468_07440</name>
</gene>
<proteinExistence type="predicted"/>
<reference evidence="1 2" key="1">
    <citation type="journal article" date="2019" name="Int. J. Syst. Evol. Microbiol.">
        <title>Photorhabdus khanii subsp. guanajuatensis subsp. nov., isolated from Heterorhabditis atacamensis, and Photorhabdus luminescens subsp. mexicana subsp. nov., isolated from Heterorhabditis mexicana entomopathogenic nematodes.</title>
        <authorList>
            <person name="Machado R.A.R."/>
            <person name="Bruno P."/>
            <person name="Arce C.C.M."/>
            <person name="Liechti N."/>
            <person name="Kohler A."/>
            <person name="Bernal J."/>
            <person name="Bruggmann R."/>
            <person name="Turlings T.C.J."/>
        </authorList>
    </citation>
    <scope>NUCLEOTIDE SEQUENCE [LARGE SCALE GENOMIC DNA]</scope>
    <source>
        <strain evidence="1 2">MEX47-22</strain>
    </source>
</reference>